<keyword evidence="5" id="KW-0479">Metal-binding</keyword>
<comment type="catalytic activity">
    <reaction evidence="8">
        <text>RNA(n) + a ribonucleoside 5'-triphosphate = RNA(n+1) + diphosphate</text>
        <dbReference type="Rhea" id="RHEA:21248"/>
        <dbReference type="Rhea" id="RHEA-COMP:14527"/>
        <dbReference type="Rhea" id="RHEA-COMP:17342"/>
        <dbReference type="ChEBI" id="CHEBI:33019"/>
        <dbReference type="ChEBI" id="CHEBI:61557"/>
        <dbReference type="ChEBI" id="CHEBI:140395"/>
        <dbReference type="EC" id="2.7.7.6"/>
    </reaction>
</comment>
<dbReference type="EMBL" id="JADFTS010000002">
    <property type="protein sequence ID" value="KAF9618721.1"/>
    <property type="molecule type" value="Genomic_DNA"/>
</dbReference>
<evidence type="ECO:0000313" key="11">
    <source>
        <dbReference type="EMBL" id="KAF9618721.1"/>
    </source>
</evidence>
<dbReference type="Gene3D" id="1.10.274.100">
    <property type="entry name" value="RNA polymerase Rpb1, domain 3"/>
    <property type="match status" value="1"/>
</dbReference>
<dbReference type="OrthoDB" id="270392at2759"/>
<keyword evidence="3" id="KW-0808">Transferase</keyword>
<dbReference type="Gene3D" id="1.10.132.30">
    <property type="match status" value="1"/>
</dbReference>
<dbReference type="Pfam" id="PF04998">
    <property type="entry name" value="RNA_pol_Rpb1_5"/>
    <property type="match status" value="1"/>
</dbReference>
<reference evidence="11 12" key="1">
    <citation type="submission" date="2020-10" db="EMBL/GenBank/DDBJ databases">
        <title>The Coptis chinensis genome and diversification of protoberbering-type alkaloids.</title>
        <authorList>
            <person name="Wang B."/>
            <person name="Shu S."/>
            <person name="Song C."/>
            <person name="Liu Y."/>
        </authorList>
    </citation>
    <scope>NUCLEOTIDE SEQUENCE [LARGE SCALE GENOMIC DNA]</scope>
    <source>
        <strain evidence="11">HL-2020</strain>
        <tissue evidence="11">Leaf</tissue>
    </source>
</reference>
<evidence type="ECO:0000256" key="7">
    <source>
        <dbReference type="ARBA" id="ARBA00023163"/>
    </source>
</evidence>
<evidence type="ECO:0000259" key="10">
    <source>
        <dbReference type="Pfam" id="PF04998"/>
    </source>
</evidence>
<dbReference type="GO" id="GO:0003677">
    <property type="term" value="F:DNA binding"/>
    <property type="evidence" value="ECO:0007669"/>
    <property type="project" value="InterPro"/>
</dbReference>
<dbReference type="EC" id="2.7.7.6" evidence="1"/>
<dbReference type="InterPro" id="IPR042102">
    <property type="entry name" value="RNA_pol_Rpb1_3_sf"/>
</dbReference>
<dbReference type="InterPro" id="IPR038120">
    <property type="entry name" value="Rpb1_funnel_sf"/>
</dbReference>
<keyword evidence="4" id="KW-0548">Nucleotidyltransferase</keyword>
<feature type="domain" description="RNA polymerase Rpb1" evidence="9">
    <location>
        <begin position="8"/>
        <end position="130"/>
    </location>
</feature>
<dbReference type="PANTHER" id="PTHR48446:SF1">
    <property type="entry name" value="DNA-DIRECTED RNA POLYMERASE SUBUNIT BETA' N-TERMINAL SECTION"/>
    <property type="match status" value="1"/>
</dbReference>
<dbReference type="SUPFAM" id="SSF64484">
    <property type="entry name" value="beta and beta-prime subunits of DNA dependent RNA-polymerase"/>
    <property type="match status" value="1"/>
</dbReference>
<evidence type="ECO:0000256" key="4">
    <source>
        <dbReference type="ARBA" id="ARBA00022695"/>
    </source>
</evidence>
<dbReference type="InterPro" id="IPR015700">
    <property type="entry name" value="RPC1"/>
</dbReference>
<sequence>MGDGMESVDLPTPALIKPIELWTGKQLFSVLIRPHAHMKVFVNLTVLEKNYSKSGGTMCPNDGFVYFRNSELVCGQLGKATLGNGNKDGLFSVLLRDYNAHAAASCMNRLAKLSARWIGNHGFSIGIDDVEPGGLLNHKKKARMDEGYEKCDNLIKDYNEGKLELPPGCDSAQALEAQITEVLSKIRETTANSDDCVCWPTNSWRSAYPNGFIDRSLPHFPRKPKTHSAKGFVANSFYSGLTATEFFFHTMGGREGLVDTAVKTADTGYMSRRLIKALEDLSVQYDYTVRNTSGGVVQFLYGDDGMDPAKMEGENGVPLNLERLYMKIKATCPARRHENLSPSEAKKEVYERLSKPDTTHCSNKFKNPLLGFFDELSKPDTTIARINSRIHCWGSLMKNVMRRTILVLLRRMMERYLELQLELLELKALENQELR</sequence>
<keyword evidence="7" id="KW-0804">Transcription</keyword>
<evidence type="ECO:0000313" key="12">
    <source>
        <dbReference type="Proteomes" id="UP000631114"/>
    </source>
</evidence>
<evidence type="ECO:0000256" key="1">
    <source>
        <dbReference type="ARBA" id="ARBA00012418"/>
    </source>
</evidence>
<dbReference type="Gene3D" id="6.10.250.2940">
    <property type="match status" value="1"/>
</dbReference>
<evidence type="ECO:0000256" key="8">
    <source>
        <dbReference type="ARBA" id="ARBA00048552"/>
    </source>
</evidence>
<dbReference type="AlphaFoldDB" id="A0A835IIY4"/>
<feature type="domain" description="RNA polymerase Rpb1" evidence="10">
    <location>
        <begin position="240"/>
        <end position="314"/>
    </location>
</feature>
<protein>
    <recommendedName>
        <fullName evidence="1">DNA-directed RNA polymerase</fullName>
        <ecNumber evidence="1">2.7.7.6</ecNumber>
    </recommendedName>
</protein>
<accession>A0A835IIY4</accession>
<comment type="caution">
    <text evidence="11">The sequence shown here is derived from an EMBL/GenBank/DDBJ whole genome shotgun (WGS) entry which is preliminary data.</text>
</comment>
<organism evidence="11 12">
    <name type="scientific">Coptis chinensis</name>
    <dbReference type="NCBI Taxonomy" id="261450"/>
    <lineage>
        <taxon>Eukaryota</taxon>
        <taxon>Viridiplantae</taxon>
        <taxon>Streptophyta</taxon>
        <taxon>Embryophyta</taxon>
        <taxon>Tracheophyta</taxon>
        <taxon>Spermatophyta</taxon>
        <taxon>Magnoliopsida</taxon>
        <taxon>Ranunculales</taxon>
        <taxon>Ranunculaceae</taxon>
        <taxon>Coptidoideae</taxon>
        <taxon>Coptis</taxon>
    </lineage>
</organism>
<evidence type="ECO:0000256" key="2">
    <source>
        <dbReference type="ARBA" id="ARBA00022478"/>
    </source>
</evidence>
<dbReference type="Pfam" id="PF04983">
    <property type="entry name" value="RNA_pol_Rpb1_3"/>
    <property type="match status" value="1"/>
</dbReference>
<dbReference type="Gene3D" id="6.20.50.80">
    <property type="match status" value="1"/>
</dbReference>
<dbReference type="GO" id="GO:0003899">
    <property type="term" value="F:DNA-directed RNA polymerase activity"/>
    <property type="evidence" value="ECO:0007669"/>
    <property type="project" value="UniProtKB-EC"/>
</dbReference>
<evidence type="ECO:0000256" key="6">
    <source>
        <dbReference type="ARBA" id="ARBA00022833"/>
    </source>
</evidence>
<dbReference type="GO" id="GO:0006351">
    <property type="term" value="P:DNA-templated transcription"/>
    <property type="evidence" value="ECO:0007669"/>
    <property type="project" value="InterPro"/>
</dbReference>
<dbReference type="InterPro" id="IPR007066">
    <property type="entry name" value="RNA_pol_Rpb1_3"/>
</dbReference>
<dbReference type="PANTHER" id="PTHR48446">
    <property type="entry name" value="DNA-DIRECTED RNA POLYMERASE SUBUNIT BETA' N-TERMINAL SECTION"/>
    <property type="match status" value="1"/>
</dbReference>
<keyword evidence="2" id="KW-0240">DNA-directed RNA polymerase</keyword>
<dbReference type="GO" id="GO:0046872">
    <property type="term" value="F:metal ion binding"/>
    <property type="evidence" value="ECO:0007669"/>
    <property type="project" value="UniProtKB-KW"/>
</dbReference>
<evidence type="ECO:0000256" key="5">
    <source>
        <dbReference type="ARBA" id="ARBA00022723"/>
    </source>
</evidence>
<evidence type="ECO:0000259" key="9">
    <source>
        <dbReference type="Pfam" id="PF04983"/>
    </source>
</evidence>
<dbReference type="InterPro" id="IPR007081">
    <property type="entry name" value="RNA_pol_Rpb1_5"/>
</dbReference>
<dbReference type="GO" id="GO:0000428">
    <property type="term" value="C:DNA-directed RNA polymerase complex"/>
    <property type="evidence" value="ECO:0007669"/>
    <property type="project" value="UniProtKB-KW"/>
</dbReference>
<proteinExistence type="predicted"/>
<gene>
    <name evidence="11" type="ORF">IFM89_002416</name>
</gene>
<name>A0A835IIY4_9MAGN</name>
<keyword evidence="12" id="KW-1185">Reference proteome</keyword>
<dbReference type="Proteomes" id="UP000631114">
    <property type="component" value="Unassembled WGS sequence"/>
</dbReference>
<keyword evidence="6" id="KW-0862">Zinc</keyword>
<evidence type="ECO:0000256" key="3">
    <source>
        <dbReference type="ARBA" id="ARBA00022679"/>
    </source>
</evidence>